<name>A9CU98_9FLAO</name>
<proteinExistence type="predicted"/>
<sequence>MKKLLLACLLLIGINFTIGCEPDNLAEQEYEEIQSADKEKTGSIGNTDGEDEDEDYN</sequence>
<evidence type="ECO:0000256" key="1">
    <source>
        <dbReference type="SAM" id="MobiDB-lite"/>
    </source>
</evidence>
<keyword evidence="4" id="KW-1185">Reference proteome</keyword>
<gene>
    <name evidence="3" type="ORF">KAOT1_00130</name>
</gene>
<dbReference type="Proteomes" id="UP000002945">
    <property type="component" value="Unassembled WGS sequence"/>
</dbReference>
<dbReference type="PROSITE" id="PS51257">
    <property type="entry name" value="PROKAR_LIPOPROTEIN"/>
    <property type="match status" value="1"/>
</dbReference>
<reference evidence="3 4" key="1">
    <citation type="journal article" date="2011" name="J. Bacteriol.">
        <title>Genome sequence of the algicidal bacterium Kordia algicida OT-1.</title>
        <authorList>
            <person name="Lee H.S."/>
            <person name="Kang S.G."/>
            <person name="Kwon K.K."/>
            <person name="Lee J.H."/>
            <person name="Kim S.J."/>
        </authorList>
    </citation>
    <scope>NUCLEOTIDE SEQUENCE [LARGE SCALE GENOMIC DNA]</scope>
    <source>
        <strain evidence="3 4">OT-1</strain>
    </source>
</reference>
<accession>A9CU98</accession>
<organism evidence="3 4">
    <name type="scientific">Kordia algicida OT-1</name>
    <dbReference type="NCBI Taxonomy" id="391587"/>
    <lineage>
        <taxon>Bacteria</taxon>
        <taxon>Pseudomonadati</taxon>
        <taxon>Bacteroidota</taxon>
        <taxon>Flavobacteriia</taxon>
        <taxon>Flavobacteriales</taxon>
        <taxon>Flavobacteriaceae</taxon>
        <taxon>Kordia</taxon>
    </lineage>
</organism>
<dbReference type="STRING" id="391587.KAOT1_00130"/>
<feature type="chain" id="PRO_5002736112" evidence="2">
    <location>
        <begin position="20"/>
        <end position="57"/>
    </location>
</feature>
<dbReference type="EMBL" id="ABIB01000028">
    <property type="protein sequence ID" value="EDP94140.1"/>
    <property type="molecule type" value="Genomic_DNA"/>
</dbReference>
<protein>
    <submittedName>
        <fullName evidence="3">Uncharacterized protein</fullName>
    </submittedName>
</protein>
<comment type="caution">
    <text evidence="3">The sequence shown here is derived from an EMBL/GenBank/DDBJ whole genome shotgun (WGS) entry which is preliminary data.</text>
</comment>
<keyword evidence="2" id="KW-0732">Signal</keyword>
<evidence type="ECO:0000256" key="2">
    <source>
        <dbReference type="SAM" id="SignalP"/>
    </source>
</evidence>
<evidence type="ECO:0000313" key="4">
    <source>
        <dbReference type="Proteomes" id="UP000002945"/>
    </source>
</evidence>
<feature type="compositionally biased region" description="Acidic residues" evidence="1">
    <location>
        <begin position="48"/>
        <end position="57"/>
    </location>
</feature>
<dbReference type="AlphaFoldDB" id="A9CU98"/>
<dbReference type="HOGENOM" id="CLU_3008392_0_0_10"/>
<feature type="region of interest" description="Disordered" evidence="1">
    <location>
        <begin position="30"/>
        <end position="57"/>
    </location>
</feature>
<evidence type="ECO:0000313" key="3">
    <source>
        <dbReference type="EMBL" id="EDP94140.1"/>
    </source>
</evidence>
<dbReference type="RefSeq" id="WP_007092610.1">
    <property type="nucleotide sequence ID" value="NZ_CP142125.1"/>
</dbReference>
<feature type="signal peptide" evidence="2">
    <location>
        <begin position="1"/>
        <end position="19"/>
    </location>
</feature>